<proteinExistence type="inferred from homology"/>
<keyword evidence="8 10" id="KW-1133">Transmembrane helix</keyword>
<keyword evidence="3 10" id="KW-0813">Transport</keyword>
<evidence type="ECO:0000259" key="12">
    <source>
        <dbReference type="Pfam" id="PF25140"/>
    </source>
</evidence>
<dbReference type="GO" id="GO:0006888">
    <property type="term" value="P:endoplasmic reticulum to Golgi vesicle-mediated transport"/>
    <property type="evidence" value="ECO:0007669"/>
    <property type="project" value="TreeGrafter"/>
</dbReference>
<evidence type="ECO:0000256" key="9">
    <source>
        <dbReference type="ARBA" id="ARBA00023136"/>
    </source>
</evidence>
<evidence type="ECO:0000313" key="13">
    <source>
        <dbReference type="EMBL" id="AOW01488.1"/>
    </source>
</evidence>
<feature type="transmembrane region" description="Helical" evidence="10">
    <location>
        <begin position="599"/>
        <end position="619"/>
    </location>
</feature>
<evidence type="ECO:0000259" key="11">
    <source>
        <dbReference type="Pfam" id="PF07819"/>
    </source>
</evidence>
<dbReference type="GO" id="GO:0005789">
    <property type="term" value="C:endoplasmic reticulum membrane"/>
    <property type="evidence" value="ECO:0007669"/>
    <property type="project" value="UniProtKB-SubCell"/>
</dbReference>
<evidence type="ECO:0000256" key="7">
    <source>
        <dbReference type="ARBA" id="ARBA00022927"/>
    </source>
</evidence>
<feature type="domain" description="GPI inositol-deacylase transmembrane" evidence="12">
    <location>
        <begin position="561"/>
        <end position="862"/>
    </location>
</feature>
<comment type="function">
    <text evidence="10">Involved in inositol deacylation of GPI-anchored proteins which plays important roles in the quality control and ER-associated degradation of GPI-anchored proteins.</text>
</comment>
<dbReference type="Pfam" id="PF07819">
    <property type="entry name" value="PGAP1"/>
    <property type="match status" value="1"/>
</dbReference>
<dbReference type="Pfam" id="PF25140">
    <property type="entry name" value="PGAP1_TMD"/>
    <property type="match status" value="1"/>
</dbReference>
<dbReference type="PANTHER" id="PTHR15495:SF7">
    <property type="entry name" value="GPI INOSITOL-DEACYLASE"/>
    <property type="match status" value="1"/>
</dbReference>
<reference evidence="13 14" key="1">
    <citation type="journal article" date="2016" name="PLoS ONE">
        <title>Sequence Assembly of Yarrowia lipolytica Strain W29/CLIB89 Shows Transposable Element Diversity.</title>
        <authorList>
            <person name="Magnan C."/>
            <person name="Yu J."/>
            <person name="Chang I."/>
            <person name="Jahn E."/>
            <person name="Kanomata Y."/>
            <person name="Wu J."/>
            <person name="Zeller M."/>
            <person name="Oakes M."/>
            <person name="Baldi P."/>
            <person name="Sandmeyer S."/>
        </authorList>
    </citation>
    <scope>NUCLEOTIDE SEQUENCE [LARGE SCALE GENOMIC DNA]</scope>
    <source>
        <strain evidence="14">CLIB89(W29)</strain>
    </source>
</reference>
<dbReference type="Gene3D" id="3.40.50.1820">
    <property type="entry name" value="alpha/beta hydrolase"/>
    <property type="match status" value="1"/>
</dbReference>
<comment type="subcellular location">
    <subcellularLocation>
        <location evidence="1">Endoplasmic reticulum membrane</location>
        <topology evidence="1">Multi-pass membrane protein</topology>
    </subcellularLocation>
</comment>
<comment type="caution">
    <text evidence="10">Lacks conserved residue(s) required for the propagation of feature annotation.</text>
</comment>
<dbReference type="EC" id="3.1.-.-" evidence="10"/>
<dbReference type="SUPFAM" id="SSF53474">
    <property type="entry name" value="alpha/beta-Hydrolases"/>
    <property type="match status" value="1"/>
</dbReference>
<feature type="transmembrane region" description="Helical" evidence="10">
    <location>
        <begin position="759"/>
        <end position="787"/>
    </location>
</feature>
<dbReference type="InterPro" id="IPR012908">
    <property type="entry name" value="PGAP1-ab_dom-like"/>
</dbReference>
<gene>
    <name evidence="13" type="ORF">YALI1_B13556g</name>
</gene>
<dbReference type="GO" id="GO:0006505">
    <property type="term" value="P:GPI anchor metabolic process"/>
    <property type="evidence" value="ECO:0007669"/>
    <property type="project" value="TreeGrafter"/>
</dbReference>
<feature type="transmembrane region" description="Helical" evidence="10">
    <location>
        <begin position="656"/>
        <end position="679"/>
    </location>
</feature>
<dbReference type="RefSeq" id="XP_500702.3">
    <property type="nucleotide sequence ID" value="XM_500702.3"/>
</dbReference>
<evidence type="ECO:0000256" key="5">
    <source>
        <dbReference type="ARBA" id="ARBA00022801"/>
    </source>
</evidence>
<dbReference type="AlphaFoldDB" id="A0A1D8N776"/>
<keyword evidence="4 10" id="KW-0812">Transmembrane</keyword>
<dbReference type="GeneID" id="2906919"/>
<evidence type="ECO:0000256" key="3">
    <source>
        <dbReference type="ARBA" id="ARBA00022448"/>
    </source>
</evidence>
<keyword evidence="7 10" id="KW-0653">Protein transport</keyword>
<feature type="domain" description="GPI inositol-deacylase PGAP1-like alpha/beta" evidence="11">
    <location>
        <begin position="79"/>
        <end position="302"/>
    </location>
</feature>
<keyword evidence="5 10" id="KW-0378">Hydrolase</keyword>
<organism evidence="13 14">
    <name type="scientific">Yarrowia lipolytica</name>
    <name type="common">Candida lipolytica</name>
    <dbReference type="NCBI Taxonomy" id="4952"/>
    <lineage>
        <taxon>Eukaryota</taxon>
        <taxon>Fungi</taxon>
        <taxon>Dikarya</taxon>
        <taxon>Ascomycota</taxon>
        <taxon>Saccharomycotina</taxon>
        <taxon>Dipodascomycetes</taxon>
        <taxon>Dipodascales</taxon>
        <taxon>Dipodascales incertae sedis</taxon>
        <taxon>Yarrowia</taxon>
    </lineage>
</organism>
<dbReference type="eggNOG" id="KOG3724">
    <property type="taxonomic scope" value="Eukaryota"/>
</dbReference>
<evidence type="ECO:0000256" key="4">
    <source>
        <dbReference type="ARBA" id="ARBA00022692"/>
    </source>
</evidence>
<comment type="similarity">
    <text evidence="2 10">Belongs to the GPI inositol-deacylase family.</text>
</comment>
<sequence length="872" mass="96936">MALVSSNFGIALFTLLGSLAIWLSFARYQLDVDTCVVPRMWVAYSPIEGLTTEHSRLAEKYSLYLVKSTPYDIPLPVRPSGVPVLFVPGNAGSYRQIRSISDTCRELNEQYGGSEIDFFALDFNEAYSALHGRTLLDQAEYLNDAINYILQMYRDNGKDVSSVMLLGHSMGGVVSRLAISLDNYKPGTVTTIFTLASPHLVPPATFDGDIQKVYNRMNDFWRSNYADSDNNSLSDMTVLSIAGGKRDTMVPSDYISLDSVVPSSHGLSTFSNSINRVWTGIDHDAMMWCHQLRRQIAIALMNVIDRDVNGRMEVFRKVFSGTQTLSDAEEDFEDVEVTPVKHGLHQKLESGWYYGENVQVMTTHTVNQESAFESYEMSSGSLLRAFECRSKSGSSFKGCRKIFPLLVPGSNDAVIAFAETEHYLLLDVSSSSDWISIDQVSQKSASFDFVTGATISTSNTISTDISFPKLTSGLVSYKVSVSKGVQLVRQYVQQNSSRVYDSKYLVPHNGVVDVSFHGDVPFVPYFQSSPLHLQVFGGGHVTIRVDWIGSLGNLFMRYRILFISLPSAILYAIFLVQFHAGTARFLSLRQSTSIFINRYLLTSCLAGSGIAYLTGLSQVRDFLHLIQIPITKTFAVDPSYTKNDLFLGLSGVSGTVLAPIFTVFSTGMVVLITELVMGLTSLLSFCFKSTTTAQSESESGDPISDLLHKRTVFVAVISVLVLLFFPYQLAFTLATVALLVMTAYFKSNKAPQEQSFNNYISTICVLMTWTCIINAPVLAVWIQGIVVQRSMTFSSHHNLVSILPTLLFVENLSFRRIPSGSSITSLLLAYTSLHCLFYGMMQAFMIHHGFNLLATWLLCMSYKKVFFKSKHE</sequence>
<accession>A0A1D8N776</accession>
<dbReference type="KEGG" id="yli:2906919"/>
<dbReference type="VEuPathDB" id="FungiDB:YALI0_B10043g"/>
<evidence type="ECO:0000313" key="14">
    <source>
        <dbReference type="Proteomes" id="UP000182444"/>
    </source>
</evidence>
<dbReference type="Proteomes" id="UP000182444">
    <property type="component" value="Chromosome 1B"/>
</dbReference>
<dbReference type="GO" id="GO:0050185">
    <property type="term" value="F:phosphatidylinositol deacylase activity"/>
    <property type="evidence" value="ECO:0007669"/>
    <property type="project" value="TreeGrafter"/>
</dbReference>
<dbReference type="InterPro" id="IPR056824">
    <property type="entry name" value="PGAP1_TMD"/>
</dbReference>
<evidence type="ECO:0000256" key="2">
    <source>
        <dbReference type="ARBA" id="ARBA00006931"/>
    </source>
</evidence>
<dbReference type="InterPro" id="IPR039529">
    <property type="entry name" value="PGAP1/BST1"/>
</dbReference>
<keyword evidence="6 10" id="KW-0256">Endoplasmic reticulum</keyword>
<dbReference type="PANTHER" id="PTHR15495">
    <property type="entry name" value="NEGATIVE REGULATOR OF VESICLE FORMATION-RELATED"/>
    <property type="match status" value="1"/>
</dbReference>
<feature type="transmembrane region" description="Helical" evidence="10">
    <location>
        <begin position="558"/>
        <end position="578"/>
    </location>
</feature>
<evidence type="ECO:0000256" key="10">
    <source>
        <dbReference type="RuleBase" id="RU365011"/>
    </source>
</evidence>
<dbReference type="VEuPathDB" id="FungiDB:YALI1_B13556g"/>
<dbReference type="GO" id="GO:0015031">
    <property type="term" value="P:protein transport"/>
    <property type="evidence" value="ECO:0007669"/>
    <property type="project" value="UniProtKB-KW"/>
</dbReference>
<evidence type="ECO:0000256" key="1">
    <source>
        <dbReference type="ARBA" id="ARBA00004477"/>
    </source>
</evidence>
<name>A0A1D8N776_YARLL</name>
<protein>
    <recommendedName>
        <fullName evidence="10">GPI inositol-deacylase</fullName>
        <ecNumber evidence="10">3.1.-.-</ecNumber>
    </recommendedName>
</protein>
<dbReference type="EMBL" id="CP017554">
    <property type="protein sequence ID" value="AOW01488.1"/>
    <property type="molecule type" value="Genomic_DNA"/>
</dbReference>
<dbReference type="InterPro" id="IPR029058">
    <property type="entry name" value="AB_hydrolase_fold"/>
</dbReference>
<feature type="transmembrane region" description="Helical" evidence="10">
    <location>
        <begin position="712"/>
        <end position="739"/>
    </location>
</feature>
<evidence type="ECO:0000256" key="6">
    <source>
        <dbReference type="ARBA" id="ARBA00022824"/>
    </source>
</evidence>
<evidence type="ECO:0000256" key="8">
    <source>
        <dbReference type="ARBA" id="ARBA00022989"/>
    </source>
</evidence>
<keyword evidence="9 10" id="KW-0472">Membrane</keyword>